<dbReference type="SUPFAM" id="SSF160975">
    <property type="entry name" value="AF1531-like"/>
    <property type="match status" value="1"/>
</dbReference>
<dbReference type="EMBL" id="JAOSID010000004">
    <property type="protein sequence ID" value="MDO8168148.1"/>
    <property type="molecule type" value="Genomic_DNA"/>
</dbReference>
<feature type="domain" description="Polymerase/histidinol phosphatase N-terminal" evidence="7">
    <location>
        <begin position="3"/>
        <end position="70"/>
    </location>
</feature>
<dbReference type="PANTHER" id="PTHR32294">
    <property type="entry name" value="DNA POLYMERASE III SUBUNIT ALPHA"/>
    <property type="match status" value="1"/>
</dbReference>
<comment type="caution">
    <text evidence="8">The sequence shown here is derived from an EMBL/GenBank/DDBJ whole genome shotgun (WGS) entry which is preliminary data.</text>
</comment>
<dbReference type="SUPFAM" id="SSF89550">
    <property type="entry name" value="PHP domain-like"/>
    <property type="match status" value="2"/>
</dbReference>
<evidence type="ECO:0000256" key="5">
    <source>
        <dbReference type="ARBA" id="ARBA00022932"/>
    </source>
</evidence>
<dbReference type="Pfam" id="PF07733">
    <property type="entry name" value="DNA_pol3_alpha"/>
    <property type="match status" value="2"/>
</dbReference>
<dbReference type="InterPro" id="IPR029460">
    <property type="entry name" value="DNAPol_HHH"/>
</dbReference>
<keyword evidence="5" id="KW-0239">DNA-directed DNA polymerase</keyword>
<dbReference type="Proteomes" id="UP001172036">
    <property type="component" value="Unassembled WGS sequence"/>
</dbReference>
<evidence type="ECO:0000313" key="9">
    <source>
        <dbReference type="Proteomes" id="UP001172036"/>
    </source>
</evidence>
<dbReference type="PANTHER" id="PTHR32294:SF0">
    <property type="entry name" value="DNA POLYMERASE III SUBUNIT ALPHA"/>
    <property type="match status" value="1"/>
</dbReference>
<evidence type="ECO:0000256" key="1">
    <source>
        <dbReference type="ARBA" id="ARBA00012417"/>
    </source>
</evidence>
<name>A0ABT9DDN3_9MOLU</name>
<accession>A0ABT9DDN3</accession>
<dbReference type="Pfam" id="PF02811">
    <property type="entry name" value="PHP"/>
    <property type="match status" value="1"/>
</dbReference>
<evidence type="ECO:0000256" key="2">
    <source>
        <dbReference type="ARBA" id="ARBA00022679"/>
    </source>
</evidence>
<dbReference type="InterPro" id="IPR040982">
    <property type="entry name" value="DNA_pol3_finger"/>
</dbReference>
<protein>
    <recommendedName>
        <fullName evidence="1">DNA-directed DNA polymerase</fullName>
        <ecNumber evidence="1">2.7.7.7</ecNumber>
    </recommendedName>
</protein>
<dbReference type="Gene3D" id="1.10.150.870">
    <property type="match status" value="1"/>
</dbReference>
<keyword evidence="9" id="KW-1185">Reference proteome</keyword>
<dbReference type="InterPro" id="IPR004013">
    <property type="entry name" value="PHP_dom"/>
</dbReference>
<proteinExistence type="predicted"/>
<evidence type="ECO:0000256" key="3">
    <source>
        <dbReference type="ARBA" id="ARBA00022695"/>
    </source>
</evidence>
<keyword evidence="3" id="KW-0548">Nucleotidyltransferase</keyword>
<dbReference type="EC" id="2.7.7.7" evidence="1"/>
<keyword evidence="4" id="KW-0235">DNA replication</keyword>
<organism evidence="8 9">
    <name type="scientific">Candidatus Phytoplasma melaleucae</name>
    <dbReference type="NCBI Taxonomy" id="2982630"/>
    <lineage>
        <taxon>Bacteria</taxon>
        <taxon>Bacillati</taxon>
        <taxon>Mycoplasmatota</taxon>
        <taxon>Mollicutes</taxon>
        <taxon>Acholeplasmatales</taxon>
        <taxon>Acholeplasmataceae</taxon>
        <taxon>Candidatus Phytoplasma</taxon>
    </lineage>
</organism>
<dbReference type="Gene3D" id="3.20.20.140">
    <property type="entry name" value="Metal-dependent hydrolases"/>
    <property type="match status" value="1"/>
</dbReference>
<comment type="catalytic activity">
    <reaction evidence="6">
        <text>DNA(n) + a 2'-deoxyribonucleoside 5'-triphosphate = DNA(n+1) + diphosphate</text>
        <dbReference type="Rhea" id="RHEA:22508"/>
        <dbReference type="Rhea" id="RHEA-COMP:17339"/>
        <dbReference type="Rhea" id="RHEA-COMP:17340"/>
        <dbReference type="ChEBI" id="CHEBI:33019"/>
        <dbReference type="ChEBI" id="CHEBI:61560"/>
        <dbReference type="ChEBI" id="CHEBI:173112"/>
        <dbReference type="EC" id="2.7.7.7"/>
    </reaction>
</comment>
<dbReference type="CDD" id="cd07431">
    <property type="entry name" value="PHP_PolIIIA"/>
    <property type="match status" value="1"/>
</dbReference>
<sequence>MTGVFYLQSFYSIKQSVNSVESLVKKAKENQYDFVALSDFENLYGMLELVSVCEKYKIKPLVGMKIRVTVNMFSRNILIGLLVYASNDIGINNLTKISNIIQINGKITLSEINNLQDGIFAILSNIDLIFCDMLKQKWLDLPEEEVLVTEVLKHFQIYLKCFFFGLSLQSYLLEYSANLFLLIVSKLNIKVVITHKTNYLELKEKKVYELLKQLSKSNSLKNEDLSVQFLDKEQIFLKYKPFLDIYQKNFLDLKTFLDSVTYNHVFSKQLHLPSFNSFERQKSFQYLKRIVFLFLSFYKKTHKISFDLYNRQLEKELHLIEQMNCVDYFLIVADLVNYSKKKGILLGPGRGSSVSSLVCFCLQITEVDPLKYNLLFERFLNDQKKTIPDIDLDFPDDKIDIIIKYIINKYGVDYVANLITFNTYSIKTLMSDLNHDFNESLYNDISNIVKGIPRFVGTHPSGIVITNKHLLHNYPIQLNHSHSSILYQVRFDHSQLSRIGLMKMDLLNLKSLSVIEKILKNIDQTQQISWHQISLNDAKTYHTLQTGDTDYIFQLESDTAKNILKKIRPQTIEDLADVLSFNRPGPKKFIDLYCTNKQKLKKNFIHFDFDFILQKTYGILLYQEQIMEMIYHFAGYNLAESEFFMKRMIKNQKTYLNENELKKEFIYNSVKIQKHSPELSSQVYDYISKFSNYTFNKSHAIAYAIISYKMAYLKTHYFLFFGLVFLDEYKKDSQKTSELLIKIKKEVCLLKPNILQSEANYKLWEGKLLLPLTLISGISEDICLTIIKEREKQKFYDFYDFKQRVKHILNNNLLENLIFAGALDIFGLSRETLICHSKFEYLIHENLLSLFPKKNRNIDLQNLQKFLKTKHLIVFGFDLDAIVA</sequence>
<gene>
    <name evidence="8" type="ORF">OC680_01450</name>
</gene>
<evidence type="ECO:0000313" key="8">
    <source>
        <dbReference type="EMBL" id="MDO8168148.1"/>
    </source>
</evidence>
<dbReference type="RefSeq" id="WP_304515352.1">
    <property type="nucleotide sequence ID" value="NZ_JAOSID010000004.1"/>
</dbReference>
<dbReference type="Pfam" id="PF17657">
    <property type="entry name" value="DNA_pol3_finger"/>
    <property type="match status" value="1"/>
</dbReference>
<dbReference type="SMART" id="SM00481">
    <property type="entry name" value="POLIIIAc"/>
    <property type="match status" value="1"/>
</dbReference>
<evidence type="ECO:0000259" key="7">
    <source>
        <dbReference type="SMART" id="SM00481"/>
    </source>
</evidence>
<dbReference type="InterPro" id="IPR016195">
    <property type="entry name" value="Pol/histidinol_Pase-like"/>
</dbReference>
<evidence type="ECO:0000256" key="4">
    <source>
        <dbReference type="ARBA" id="ARBA00022705"/>
    </source>
</evidence>
<keyword evidence="2" id="KW-0808">Transferase</keyword>
<reference evidence="8 9" key="1">
    <citation type="journal article" date="2023" name="Int. J. Syst. Evol. Microbiol.">
        <title>The observation of taxonomic boundaries for the 16SrII and 16SrXXV phytoplasmas using genome-based delimitation.</title>
        <authorList>
            <person name="Rodrigues Jardim B."/>
            <person name="Tran-Nguyen L.T.T."/>
            <person name="Gambley C."/>
            <person name="Al-Sadi A.M."/>
            <person name="Al-Subhi A.M."/>
            <person name="Foissac X."/>
            <person name="Salar P."/>
            <person name="Cai H."/>
            <person name="Yang J.Y."/>
            <person name="Davis R."/>
            <person name="Jones L."/>
            <person name="Rodoni B."/>
            <person name="Constable F.E."/>
        </authorList>
    </citation>
    <scope>NUCLEOTIDE SEQUENCE [LARGE SCALE GENOMIC DNA]</scope>
    <source>
        <strain evidence="8">BAWM-155c</strain>
    </source>
</reference>
<dbReference type="InterPro" id="IPR004805">
    <property type="entry name" value="DnaE2/DnaE/PolC"/>
</dbReference>
<dbReference type="InterPro" id="IPR003141">
    <property type="entry name" value="Pol/His_phosphatase_N"/>
</dbReference>
<evidence type="ECO:0000256" key="6">
    <source>
        <dbReference type="ARBA" id="ARBA00049244"/>
    </source>
</evidence>
<dbReference type="Pfam" id="PF14579">
    <property type="entry name" value="HHH_6"/>
    <property type="match status" value="1"/>
</dbReference>
<dbReference type="InterPro" id="IPR011708">
    <property type="entry name" value="DNA_pol3_alpha_NTPase_dom"/>
</dbReference>